<dbReference type="InterPro" id="IPR007899">
    <property type="entry name" value="CHAD_dom"/>
</dbReference>
<dbReference type="InterPro" id="IPR038186">
    <property type="entry name" value="CHAD_dom_sf"/>
</dbReference>
<name>A0ABU3P0C3_9FIRM</name>
<dbReference type="Pfam" id="PF01928">
    <property type="entry name" value="CYTH"/>
    <property type="match status" value="1"/>
</dbReference>
<dbReference type="Proteomes" id="UP001254848">
    <property type="component" value="Unassembled WGS sequence"/>
</dbReference>
<dbReference type="SUPFAM" id="SSF55154">
    <property type="entry name" value="CYTH-like phosphatases"/>
    <property type="match status" value="1"/>
</dbReference>
<accession>A0ABU3P0C3</accession>
<sequence>MPGLNTEVELKLRLLAPEAWEGVFAASAVAEMLLTPPQDEHLESWYFDTAEGDLQEAGLAYRIRLEGGRWVATVKTDGSAAGGLHERREWNVTVDGPEPSYDYFRATEAGPLLAAAAGDAPLEPRFSTVFDRRRADVAFADSRIEVAADRGMILAGGREEAIAEVELELKEGSAAAVLALGAELARQLPLAVEPRSKYFRALVLAGLDEGFEPAAPALVEPEDAVVPAVRSLVAGQIHTVLDTYAKFTADDKDIERLHRLRIELRRLRSLVAFAKPLAEPTGYAAWQSELRALSRATHDLRETDVIGEVWEEMLAARTPLAPPPWLAMLLATEREKLVAELKANLGDQGRITGTLLAFRSWLADERSLQPRDLSLEDFAASRVGGWLDDMRTAGKDIGLEDAAALHQLRIEGKKVRYVLERLPFEDRRTSMLVARLRKLQDCLGQVHDAVRIDTVMGRWMSEHASRTVHRDAGLLMGWMTRLRVEAGGEFAAAWKRFRRAAKRWRK</sequence>
<dbReference type="CDD" id="cd07756">
    <property type="entry name" value="CYTH-like_Pase_CHAD"/>
    <property type="match status" value="1"/>
</dbReference>
<organism evidence="3 4">
    <name type="scientific">Anaeroselena agilis</name>
    <dbReference type="NCBI Taxonomy" id="3063788"/>
    <lineage>
        <taxon>Bacteria</taxon>
        <taxon>Bacillati</taxon>
        <taxon>Bacillota</taxon>
        <taxon>Negativicutes</taxon>
        <taxon>Acetonemataceae</taxon>
        <taxon>Anaeroselena</taxon>
    </lineage>
</organism>
<dbReference type="Pfam" id="PF05235">
    <property type="entry name" value="CHAD"/>
    <property type="match status" value="1"/>
</dbReference>
<dbReference type="SMART" id="SM00880">
    <property type="entry name" value="CHAD"/>
    <property type="match status" value="1"/>
</dbReference>
<dbReference type="EMBL" id="JAUOZS010000001">
    <property type="protein sequence ID" value="MDT8902490.1"/>
    <property type="molecule type" value="Genomic_DNA"/>
</dbReference>
<gene>
    <name evidence="3" type="ORF">Q4T40_14665</name>
</gene>
<dbReference type="Gene3D" id="1.40.20.10">
    <property type="entry name" value="CHAD domain"/>
    <property type="match status" value="1"/>
</dbReference>
<dbReference type="PROSITE" id="PS51708">
    <property type="entry name" value="CHAD"/>
    <property type="match status" value="1"/>
</dbReference>
<dbReference type="PANTHER" id="PTHR39569">
    <property type="entry name" value="INORGANIC TRIPHOSPHATASE"/>
    <property type="match status" value="1"/>
</dbReference>
<dbReference type="PROSITE" id="PS51707">
    <property type="entry name" value="CYTH"/>
    <property type="match status" value="1"/>
</dbReference>
<dbReference type="InterPro" id="IPR033469">
    <property type="entry name" value="CYTH-like_dom_sf"/>
</dbReference>
<evidence type="ECO:0000259" key="1">
    <source>
        <dbReference type="PROSITE" id="PS51707"/>
    </source>
</evidence>
<dbReference type="SMART" id="SM01118">
    <property type="entry name" value="CYTH"/>
    <property type="match status" value="1"/>
</dbReference>
<feature type="domain" description="CYTH" evidence="1">
    <location>
        <begin position="5"/>
        <end position="205"/>
    </location>
</feature>
<evidence type="ECO:0000313" key="3">
    <source>
        <dbReference type="EMBL" id="MDT8902490.1"/>
    </source>
</evidence>
<dbReference type="InterPro" id="IPR023577">
    <property type="entry name" value="CYTH_domain"/>
</dbReference>
<dbReference type="Gene3D" id="2.40.320.10">
    <property type="entry name" value="Hypothetical Protein Pfu-838710-001"/>
    <property type="match status" value="1"/>
</dbReference>
<evidence type="ECO:0000259" key="2">
    <source>
        <dbReference type="PROSITE" id="PS51708"/>
    </source>
</evidence>
<dbReference type="InterPro" id="IPR039013">
    <property type="entry name" value="YgiF"/>
</dbReference>
<dbReference type="PANTHER" id="PTHR39569:SF1">
    <property type="entry name" value="INORGANIC TRIPHOSPHATASE"/>
    <property type="match status" value="1"/>
</dbReference>
<keyword evidence="4" id="KW-1185">Reference proteome</keyword>
<comment type="caution">
    <text evidence="3">The sequence shown here is derived from an EMBL/GenBank/DDBJ whole genome shotgun (WGS) entry which is preliminary data.</text>
</comment>
<feature type="domain" description="CHAD" evidence="2">
    <location>
        <begin position="222"/>
        <end position="499"/>
    </location>
</feature>
<proteinExistence type="predicted"/>
<protein>
    <submittedName>
        <fullName evidence="3">CHAD domain-containing protein</fullName>
    </submittedName>
</protein>
<dbReference type="RefSeq" id="WP_413780970.1">
    <property type="nucleotide sequence ID" value="NZ_JAUOZS010000001.1"/>
</dbReference>
<reference evidence="3 4" key="1">
    <citation type="submission" date="2023-07" db="EMBL/GenBank/DDBJ databases">
        <title>The novel representative of Negativicutes class, Anaeroselena agilis gen. nov. sp. nov.</title>
        <authorList>
            <person name="Prokofeva M.I."/>
            <person name="Elcheninov A.G."/>
            <person name="Klyukina A."/>
            <person name="Kublanov I.V."/>
            <person name="Frolov E.N."/>
            <person name="Podosokorskaya O.A."/>
        </authorList>
    </citation>
    <scope>NUCLEOTIDE SEQUENCE [LARGE SCALE GENOMIC DNA]</scope>
    <source>
        <strain evidence="3 4">4137-cl</strain>
    </source>
</reference>
<evidence type="ECO:0000313" key="4">
    <source>
        <dbReference type="Proteomes" id="UP001254848"/>
    </source>
</evidence>